<dbReference type="PANTHER" id="PTHR43100">
    <property type="entry name" value="GLUTAMATE SYNTHASE [NADPH] SMALL CHAIN"/>
    <property type="match status" value="1"/>
</dbReference>
<dbReference type="EMBL" id="CP045875">
    <property type="protein sequence ID" value="QGG48610.1"/>
    <property type="molecule type" value="Genomic_DNA"/>
</dbReference>
<keyword evidence="7" id="KW-0288">FMN</keyword>
<dbReference type="InterPro" id="IPR002489">
    <property type="entry name" value="Glu_synth_asu_C"/>
</dbReference>
<keyword evidence="14" id="KW-0314">Glutamate biosynthesis</keyword>
<keyword evidence="15" id="KW-0003">3Fe-4S</keyword>
<comment type="similarity">
    <text evidence="4">Belongs to the glutamate synthase family.</text>
</comment>
<dbReference type="CDD" id="cd00982">
    <property type="entry name" value="gltB_C"/>
    <property type="match status" value="1"/>
</dbReference>
<sequence>MTGRDLAIAALLGAEEYAFGTAALVVLGCVMMRVCQLDTCPVGVATQNPELRKNFQGKPEHLVNYMHFIAQEMREIMAELGFRSVNEMIGRTDKLEVGEAMTRWKATALDLTPLLYQPTLSENVGSYCQVEQDHALDQALDRQQLMDLCRPALEKGEKVEARLPICNINRVVGTMVGHQVTERYGVNGLPEDTISLEFTGSAGQSFGAFVPPGMTLELEGDANDYVGKGLSGGKIIVYPPREASFVAEDNIIIGNVAFYGATAGEAYIRGIAGERFCVRNSGVKAVVEGLGDHGCEYMTGGRVVVLGETGRNFAAGMSGGIAYVLDQSGEFARHCNQDMVLLEDLVDKQEITEVRNMIENHAVYTDSSVAKRILQNWNAMLPSFVRVIPKDYKRMLEAIERACQAGYCGDEAIMAAFEENKGDLSRIGGN</sequence>
<keyword evidence="20" id="KW-1185">Reference proteome</keyword>
<evidence type="ECO:0000256" key="6">
    <source>
        <dbReference type="ARBA" id="ARBA00022630"/>
    </source>
</evidence>
<dbReference type="GO" id="GO:0046872">
    <property type="term" value="F:metal ion binding"/>
    <property type="evidence" value="ECO:0007669"/>
    <property type="project" value="UniProtKB-KW"/>
</dbReference>
<dbReference type="InterPro" id="IPR051394">
    <property type="entry name" value="Glutamate_Synthase"/>
</dbReference>
<keyword evidence="12" id="KW-0408">Iron</keyword>
<feature type="domain" description="Glutamate synthase" evidence="18">
    <location>
        <begin position="1"/>
        <end position="82"/>
    </location>
</feature>
<dbReference type="SUPFAM" id="SSF69336">
    <property type="entry name" value="Alpha subunit of glutamate synthase, C-terminal domain"/>
    <property type="match status" value="1"/>
</dbReference>
<evidence type="ECO:0000256" key="9">
    <source>
        <dbReference type="ARBA" id="ARBA00022827"/>
    </source>
</evidence>
<dbReference type="Proteomes" id="UP000366051">
    <property type="component" value="Chromosome"/>
</dbReference>
<dbReference type="GO" id="GO:0006537">
    <property type="term" value="P:glutamate biosynthetic process"/>
    <property type="evidence" value="ECO:0007669"/>
    <property type="project" value="UniProtKB-KW"/>
</dbReference>
<evidence type="ECO:0000259" key="18">
    <source>
        <dbReference type="Pfam" id="PF01645"/>
    </source>
</evidence>
<evidence type="ECO:0000256" key="7">
    <source>
        <dbReference type="ARBA" id="ARBA00022643"/>
    </source>
</evidence>
<dbReference type="Gene3D" id="2.160.20.60">
    <property type="entry name" value="Glutamate synthase, alpha subunit, C-terminal domain"/>
    <property type="match status" value="1"/>
</dbReference>
<keyword evidence="6" id="KW-0285">Flavoprotein</keyword>
<comment type="cofactor">
    <cofactor evidence="3">
        <name>FAD</name>
        <dbReference type="ChEBI" id="CHEBI:57692"/>
    </cofactor>
</comment>
<proteinExistence type="inferred from homology"/>
<dbReference type="Pfam" id="PF01645">
    <property type="entry name" value="Glu_synthase"/>
    <property type="match status" value="1"/>
</dbReference>
<evidence type="ECO:0000256" key="4">
    <source>
        <dbReference type="ARBA" id="ARBA00009716"/>
    </source>
</evidence>
<gene>
    <name evidence="19" type="primary">gltB</name>
    <name evidence="19" type="ORF">FTV88_2517</name>
</gene>
<evidence type="ECO:0000256" key="5">
    <source>
        <dbReference type="ARBA" id="ARBA00022605"/>
    </source>
</evidence>
<evidence type="ECO:0000256" key="10">
    <source>
        <dbReference type="ARBA" id="ARBA00022962"/>
    </source>
</evidence>
<dbReference type="SUPFAM" id="SSF51395">
    <property type="entry name" value="FMN-linked oxidoreductases"/>
    <property type="match status" value="1"/>
</dbReference>
<comment type="cofactor">
    <cofactor evidence="1">
        <name>FMN</name>
        <dbReference type="ChEBI" id="CHEBI:58210"/>
    </cofactor>
</comment>
<dbReference type="EC" id="1.4.1.13" evidence="19"/>
<organism evidence="19 20">
    <name type="scientific">Heliorestis convoluta</name>
    <dbReference type="NCBI Taxonomy" id="356322"/>
    <lineage>
        <taxon>Bacteria</taxon>
        <taxon>Bacillati</taxon>
        <taxon>Bacillota</taxon>
        <taxon>Clostridia</taxon>
        <taxon>Eubacteriales</taxon>
        <taxon>Heliobacteriaceae</taxon>
        <taxon>Heliorestis</taxon>
    </lineage>
</organism>
<evidence type="ECO:0000256" key="3">
    <source>
        <dbReference type="ARBA" id="ARBA00001974"/>
    </source>
</evidence>
<dbReference type="GO" id="GO:0051538">
    <property type="term" value="F:3 iron, 4 sulfur cluster binding"/>
    <property type="evidence" value="ECO:0007669"/>
    <property type="project" value="UniProtKB-KW"/>
</dbReference>
<dbReference type="FunFam" id="2.160.20.60:FF:000001">
    <property type="entry name" value="Glutamate synthase, large subunit"/>
    <property type="match status" value="1"/>
</dbReference>
<dbReference type="AlphaFoldDB" id="A0A5Q2N8N1"/>
<dbReference type="PROSITE" id="PS51257">
    <property type="entry name" value="PROKAR_LIPOPROTEIN"/>
    <property type="match status" value="1"/>
</dbReference>
<keyword evidence="13" id="KW-0411">Iron-sulfur</keyword>
<dbReference type="InterPro" id="IPR013785">
    <property type="entry name" value="Aldolase_TIM"/>
</dbReference>
<keyword evidence="9" id="KW-0274">FAD</keyword>
<evidence type="ECO:0000256" key="12">
    <source>
        <dbReference type="ARBA" id="ARBA00023004"/>
    </source>
</evidence>
<comment type="cofactor">
    <cofactor evidence="2">
        <name>[3Fe-4S] cluster</name>
        <dbReference type="ChEBI" id="CHEBI:21137"/>
    </cofactor>
</comment>
<dbReference type="Gene3D" id="3.20.20.70">
    <property type="entry name" value="Aldolase class I"/>
    <property type="match status" value="1"/>
</dbReference>
<name>A0A5Q2N8N1_9FIRM</name>
<evidence type="ECO:0000256" key="1">
    <source>
        <dbReference type="ARBA" id="ARBA00001917"/>
    </source>
</evidence>
<feature type="domain" description="Glutamate synthase alpha subunit C-terminal" evidence="17">
    <location>
        <begin position="164"/>
        <end position="350"/>
    </location>
</feature>
<evidence type="ECO:0000256" key="13">
    <source>
        <dbReference type="ARBA" id="ARBA00023014"/>
    </source>
</evidence>
<evidence type="ECO:0000256" key="11">
    <source>
        <dbReference type="ARBA" id="ARBA00023002"/>
    </source>
</evidence>
<keyword evidence="5" id="KW-0028">Amino-acid biosynthesis</keyword>
<evidence type="ECO:0000256" key="8">
    <source>
        <dbReference type="ARBA" id="ARBA00022723"/>
    </source>
</evidence>
<dbReference type="KEGG" id="hcv:FTV88_2517"/>
<dbReference type="Pfam" id="PF01493">
    <property type="entry name" value="GXGXG"/>
    <property type="match status" value="1"/>
</dbReference>
<dbReference type="InterPro" id="IPR002932">
    <property type="entry name" value="Glu_synthdom"/>
</dbReference>
<evidence type="ECO:0000259" key="17">
    <source>
        <dbReference type="Pfam" id="PF01493"/>
    </source>
</evidence>
<dbReference type="OrthoDB" id="9758182at2"/>
<dbReference type="PANTHER" id="PTHR43100:SF1">
    <property type="entry name" value="GLUTAMATE SYNTHASE [NADPH] SMALL CHAIN"/>
    <property type="match status" value="1"/>
</dbReference>
<keyword evidence="11 19" id="KW-0560">Oxidoreductase</keyword>
<keyword evidence="8" id="KW-0479">Metal-binding</keyword>
<dbReference type="InterPro" id="IPR036485">
    <property type="entry name" value="Glu_synth_asu_C_sf"/>
</dbReference>
<evidence type="ECO:0000313" key="19">
    <source>
        <dbReference type="EMBL" id="QGG48610.1"/>
    </source>
</evidence>
<accession>A0A5Q2N8N1</accession>
<evidence type="ECO:0000256" key="16">
    <source>
        <dbReference type="ARBA" id="ARBA00029440"/>
    </source>
</evidence>
<dbReference type="GO" id="GO:0004355">
    <property type="term" value="F:glutamate synthase (NADPH) activity"/>
    <property type="evidence" value="ECO:0007669"/>
    <property type="project" value="UniProtKB-EC"/>
</dbReference>
<comment type="pathway">
    <text evidence="16">Amino-acid biosynthesis.</text>
</comment>
<reference evidence="20" key="1">
    <citation type="submission" date="2019-11" db="EMBL/GenBank/DDBJ databases">
        <title>Genome sequence of Heliorestis convoluta strain HH, an alkaliphilic and minimalistic phototrophic bacterium from a soda lake in Egypt.</title>
        <authorList>
            <person name="Dewey E.D."/>
            <person name="Stokes L.M."/>
            <person name="Burchell B.M."/>
            <person name="Shaffer K.N."/>
            <person name="Huntington A.M."/>
            <person name="Baker J.M."/>
            <person name="Nadendla S."/>
            <person name="Giglio M.G."/>
            <person name="Touchman J.W."/>
            <person name="Blankenship R.E."/>
            <person name="Madigan M.T."/>
            <person name="Sattley W.M."/>
        </authorList>
    </citation>
    <scope>NUCLEOTIDE SEQUENCE [LARGE SCALE GENOMIC DNA]</scope>
    <source>
        <strain evidence="20">HH</strain>
    </source>
</reference>
<evidence type="ECO:0000256" key="14">
    <source>
        <dbReference type="ARBA" id="ARBA00023164"/>
    </source>
</evidence>
<keyword evidence="10" id="KW-0315">Glutamine amidotransferase</keyword>
<evidence type="ECO:0000256" key="15">
    <source>
        <dbReference type="ARBA" id="ARBA00023291"/>
    </source>
</evidence>
<evidence type="ECO:0000313" key="20">
    <source>
        <dbReference type="Proteomes" id="UP000366051"/>
    </source>
</evidence>
<evidence type="ECO:0000256" key="2">
    <source>
        <dbReference type="ARBA" id="ARBA00001927"/>
    </source>
</evidence>
<protein>
    <submittedName>
        <fullName evidence="19">Glutamate synthase large subunit</fullName>
        <ecNumber evidence="19">1.4.1.13</ecNumber>
    </submittedName>
</protein>